<proteinExistence type="predicted"/>
<sequence>MHKITKATLALHDLGRCLIAERHLSAIRIISRGLVCAQHGDDSGKNEVYDVIISGGGMVGSAMACSLGMDPNLEGKKILLLEAGNKKVMDEVPDTYSTRVSSISPGSATLLSGIGAWEQITKMRCKPYKKMQVWDACSDALITFDKENLQDEMAYIVENDIVVAALTKQLDSLSENVQVKYRSKVVKYTWPMPLPSSRIRSMGPGHTGQRRDYSNQAADWCRWTKLNGEAAVWGYPQSSGTMTNQAVVAVLHLSEPTENNVAWQRFLPTGPIAMLPLSDTESSLVWSTSHRLAEELLELDEESFVDAINSAFWSNENQSELIETAGSVFRGTLSAIMPFAGSPRQLPPSVAGIGPKSRVMFPLGMGHASEYIRHRVALIGDAAHRVHPLAGQGVNLGFGDVACLTQLLSQAAFNGKDLGAIQHLLEYETERQRHNLPMMAAIDLMKRLYSTNVAPVVLLRSFGLQATNMIPTLKVNSSSIYIQTYLPVHHSEPDHHTDNINHLSKLSSASTQTPPTALFSDYTELYFSGVYNFQGSEPTTMASKFSPKFSVTKSVWVGCRAGPRAADSGVGLCFHTPFITDHSCEMALFPTK</sequence>
<evidence type="ECO:0000313" key="1">
    <source>
        <dbReference type="EMBL" id="TMS21040.1"/>
    </source>
</evidence>
<gene>
    <name evidence="1" type="ORF">E3U43_015013</name>
</gene>
<name>A0ACD3RNY2_LARCR</name>
<organism evidence="1 2">
    <name type="scientific">Larimichthys crocea</name>
    <name type="common">Large yellow croaker</name>
    <name type="synonym">Pseudosciaena crocea</name>
    <dbReference type="NCBI Taxonomy" id="215358"/>
    <lineage>
        <taxon>Eukaryota</taxon>
        <taxon>Metazoa</taxon>
        <taxon>Chordata</taxon>
        <taxon>Craniata</taxon>
        <taxon>Vertebrata</taxon>
        <taxon>Euteleostomi</taxon>
        <taxon>Actinopterygii</taxon>
        <taxon>Neopterygii</taxon>
        <taxon>Teleostei</taxon>
        <taxon>Neoteleostei</taxon>
        <taxon>Acanthomorphata</taxon>
        <taxon>Eupercaria</taxon>
        <taxon>Sciaenidae</taxon>
        <taxon>Larimichthys</taxon>
    </lineage>
</organism>
<dbReference type="Proteomes" id="UP000793456">
    <property type="component" value="Chromosome III"/>
</dbReference>
<accession>A0ACD3RNY2</accession>
<keyword evidence="2" id="KW-1185">Reference proteome</keyword>
<comment type="caution">
    <text evidence="1">The sequence shown here is derived from an EMBL/GenBank/DDBJ whole genome shotgun (WGS) entry which is preliminary data.</text>
</comment>
<evidence type="ECO:0000313" key="2">
    <source>
        <dbReference type="Proteomes" id="UP000793456"/>
    </source>
</evidence>
<reference evidence="1" key="1">
    <citation type="submission" date="2018-11" db="EMBL/GenBank/DDBJ databases">
        <title>The sequence and de novo assembly of Larimichthys crocea genome using PacBio and Hi-C technologies.</title>
        <authorList>
            <person name="Xu P."/>
            <person name="Chen B."/>
            <person name="Zhou Z."/>
            <person name="Ke Q."/>
            <person name="Wu Y."/>
            <person name="Bai H."/>
            <person name="Pu F."/>
        </authorList>
    </citation>
    <scope>NUCLEOTIDE SEQUENCE</scope>
    <source>
        <tissue evidence="1">Muscle</tissue>
    </source>
</reference>
<protein>
    <submittedName>
        <fullName evidence="1">Uncharacterized protein</fullName>
    </submittedName>
</protein>
<dbReference type="EMBL" id="CM011676">
    <property type="protein sequence ID" value="TMS21040.1"/>
    <property type="molecule type" value="Genomic_DNA"/>
</dbReference>